<name>A0A6P1MKC8_9FIRM</name>
<gene>
    <name evidence="1" type="ORF">Ami3637_15570</name>
</gene>
<dbReference type="EMBL" id="CP047591">
    <property type="protein sequence ID" value="QHI73603.1"/>
    <property type="molecule type" value="Genomic_DNA"/>
</dbReference>
<protein>
    <recommendedName>
        <fullName evidence="3">Acetylglutamate kinase</fullName>
    </recommendedName>
</protein>
<evidence type="ECO:0000313" key="2">
    <source>
        <dbReference type="Proteomes" id="UP000463883"/>
    </source>
</evidence>
<dbReference type="AlphaFoldDB" id="A0A6P1MKC8"/>
<evidence type="ECO:0008006" key="3">
    <source>
        <dbReference type="Google" id="ProtNLM"/>
    </source>
</evidence>
<proteinExistence type="predicted"/>
<sequence length="190" mass="21973">MRSVKIFQDSCIPSSQMNLIFESRIIWRDLANWIRAYLVSVYAGFGNKTAVEEKIKSILLKNTNIISLIFGEQSAEQYIGLITEFISTLKSLIDAQINGDADAVNEYTNKLYENADKRAAFASSINPFWVESEWKNFLYQFVQLTIDQSATFLNKEYTKNIEIYDRILNLTNKMGDYYSQGLINYLTYSK</sequence>
<evidence type="ECO:0000313" key="1">
    <source>
        <dbReference type="EMBL" id="QHI73603.1"/>
    </source>
</evidence>
<dbReference type="KEGG" id="amic:Ami3637_15570"/>
<accession>A0A6P1MKC8</accession>
<organism evidence="1 2">
    <name type="scientific">Aminipila terrae</name>
    <dbReference type="NCBI Taxonomy" id="2697030"/>
    <lineage>
        <taxon>Bacteria</taxon>
        <taxon>Bacillati</taxon>
        <taxon>Bacillota</taxon>
        <taxon>Clostridia</taxon>
        <taxon>Peptostreptococcales</taxon>
        <taxon>Anaerovoracaceae</taxon>
        <taxon>Aminipila</taxon>
    </lineage>
</organism>
<dbReference type="Proteomes" id="UP000463883">
    <property type="component" value="Chromosome"/>
</dbReference>
<dbReference type="RefSeq" id="WP_162363368.1">
    <property type="nucleotide sequence ID" value="NZ_CP047591.1"/>
</dbReference>
<keyword evidence="2" id="KW-1185">Reference proteome</keyword>
<reference evidence="1 2" key="1">
    <citation type="submission" date="2020-01" db="EMBL/GenBank/DDBJ databases">
        <title>Genomic analysis of Aminipila sp. CBA3637.</title>
        <authorList>
            <person name="Kim Y.B."/>
            <person name="Roh S.W."/>
        </authorList>
    </citation>
    <scope>NUCLEOTIDE SEQUENCE [LARGE SCALE GENOMIC DNA]</scope>
    <source>
        <strain evidence="1 2">CBA3637</strain>
    </source>
</reference>